<sequence length="312" mass="35851">MDSETYSHYLTNSESFLNDAESLTTDAKKLIFKPSKRASPIVVVTLTTDKSPKWDRSRNDCHLSLLNITTISTTQSNVIIEMTTKEDDEDEDEDDDDDNDDDDNDDDDAEDTNAFNLEAIRNDNEKEPSFPLLDILKQNKNNKMNEEISSDVGYLLNLLNETNICDNKFEIIYNNQTINGKNQITKEETQEQPNIIINKQSEYKKYLTLVMIDPDAPSSDNPITGPFIHWILASFNHIHGEDGQNICKYMGPGPRSGTGKHRYIFLLYESDAQIKEDYILDTIPQRRKFPLKKFVDDNHLTLISLTFFNIYA</sequence>
<organism evidence="3 5">
    <name type="scientific">Adineta steineri</name>
    <dbReference type="NCBI Taxonomy" id="433720"/>
    <lineage>
        <taxon>Eukaryota</taxon>
        <taxon>Metazoa</taxon>
        <taxon>Spiralia</taxon>
        <taxon>Gnathifera</taxon>
        <taxon>Rotifera</taxon>
        <taxon>Eurotatoria</taxon>
        <taxon>Bdelloidea</taxon>
        <taxon>Adinetida</taxon>
        <taxon>Adinetidae</taxon>
        <taxon>Adineta</taxon>
    </lineage>
</organism>
<dbReference type="PANTHER" id="PTHR11362">
    <property type="entry name" value="PHOSPHATIDYLETHANOLAMINE-BINDING PROTEIN"/>
    <property type="match status" value="1"/>
</dbReference>
<protein>
    <recommendedName>
        <fullName evidence="6">Phosphatidylethanolamine-binding protein</fullName>
    </recommendedName>
</protein>
<dbReference type="Proteomes" id="UP000663868">
    <property type="component" value="Unassembled WGS sequence"/>
</dbReference>
<dbReference type="InterPro" id="IPR035810">
    <property type="entry name" value="PEBP_euk"/>
</dbReference>
<dbReference type="EMBL" id="CAJNOE010000356">
    <property type="protein sequence ID" value="CAF1170027.1"/>
    <property type="molecule type" value="Genomic_DNA"/>
</dbReference>
<dbReference type="Pfam" id="PF01161">
    <property type="entry name" value="PBP"/>
    <property type="match status" value="1"/>
</dbReference>
<dbReference type="SUPFAM" id="SSF49777">
    <property type="entry name" value="PEBP-like"/>
    <property type="match status" value="1"/>
</dbReference>
<proteinExistence type="inferred from homology"/>
<reference evidence="3" key="1">
    <citation type="submission" date="2021-02" db="EMBL/GenBank/DDBJ databases">
        <authorList>
            <person name="Nowell W R."/>
        </authorList>
    </citation>
    <scope>NUCLEOTIDE SEQUENCE</scope>
</reference>
<dbReference type="CDD" id="cd00866">
    <property type="entry name" value="PEBP_euk"/>
    <property type="match status" value="1"/>
</dbReference>
<comment type="similarity">
    <text evidence="1">Belongs to the phosphatidylethanolamine-binding protein family.</text>
</comment>
<accession>A0A814U576</accession>
<dbReference type="InterPro" id="IPR036610">
    <property type="entry name" value="PEBP-like_sf"/>
</dbReference>
<dbReference type="PROSITE" id="PS01220">
    <property type="entry name" value="PBP"/>
    <property type="match status" value="1"/>
</dbReference>
<feature type="region of interest" description="Disordered" evidence="2">
    <location>
        <begin position="83"/>
        <end position="111"/>
    </location>
</feature>
<dbReference type="InterPro" id="IPR001858">
    <property type="entry name" value="Phosphatidylethanolamine-bd_CS"/>
</dbReference>
<name>A0A814U576_9BILA</name>
<dbReference type="AlphaFoldDB" id="A0A814U576"/>
<evidence type="ECO:0000313" key="5">
    <source>
        <dbReference type="Proteomes" id="UP000663860"/>
    </source>
</evidence>
<dbReference type="InterPro" id="IPR008914">
    <property type="entry name" value="PEBP"/>
</dbReference>
<dbReference type="Gene3D" id="3.90.280.10">
    <property type="entry name" value="PEBP-like"/>
    <property type="match status" value="1"/>
</dbReference>
<evidence type="ECO:0000313" key="4">
    <source>
        <dbReference type="EMBL" id="CAF3717662.1"/>
    </source>
</evidence>
<dbReference type="Proteomes" id="UP000663860">
    <property type="component" value="Unassembled WGS sequence"/>
</dbReference>
<gene>
    <name evidence="3" type="ORF">IZO911_LOCUS26840</name>
    <name evidence="4" type="ORF">KXQ929_LOCUS12188</name>
</gene>
<comment type="caution">
    <text evidence="3">The sequence shown here is derived from an EMBL/GenBank/DDBJ whole genome shotgun (WGS) entry which is preliminary data.</text>
</comment>
<dbReference type="EMBL" id="CAJOBB010000621">
    <property type="protein sequence ID" value="CAF3717662.1"/>
    <property type="molecule type" value="Genomic_DNA"/>
</dbReference>
<evidence type="ECO:0000256" key="2">
    <source>
        <dbReference type="SAM" id="MobiDB-lite"/>
    </source>
</evidence>
<feature type="compositionally biased region" description="Acidic residues" evidence="2">
    <location>
        <begin position="86"/>
        <end position="111"/>
    </location>
</feature>
<evidence type="ECO:0000313" key="3">
    <source>
        <dbReference type="EMBL" id="CAF1170027.1"/>
    </source>
</evidence>
<evidence type="ECO:0000256" key="1">
    <source>
        <dbReference type="ARBA" id="ARBA00007091"/>
    </source>
</evidence>
<dbReference type="PANTHER" id="PTHR11362:SF82">
    <property type="entry name" value="PHOSPHATIDYLETHANOLAMINE-BINDING PROTEIN 4"/>
    <property type="match status" value="1"/>
</dbReference>
<evidence type="ECO:0008006" key="6">
    <source>
        <dbReference type="Google" id="ProtNLM"/>
    </source>
</evidence>